<feature type="coiled-coil region" evidence="1">
    <location>
        <begin position="789"/>
        <end position="816"/>
    </location>
</feature>
<feature type="region of interest" description="Disordered" evidence="2">
    <location>
        <begin position="138"/>
        <end position="184"/>
    </location>
</feature>
<feature type="region of interest" description="Disordered" evidence="2">
    <location>
        <begin position="347"/>
        <end position="378"/>
    </location>
</feature>
<evidence type="ECO:0000256" key="1">
    <source>
        <dbReference type="SAM" id="Coils"/>
    </source>
</evidence>
<gene>
    <name evidence="3" type="ORF">Acr_02g0008850</name>
</gene>
<keyword evidence="4" id="KW-1185">Reference proteome</keyword>
<dbReference type="EMBL" id="BJWL01000002">
    <property type="protein sequence ID" value="GFY82645.1"/>
    <property type="molecule type" value="Genomic_DNA"/>
</dbReference>
<protein>
    <submittedName>
        <fullName evidence="3">Uncharacterized protein</fullName>
    </submittedName>
</protein>
<proteinExistence type="predicted"/>
<reference evidence="3 4" key="1">
    <citation type="submission" date="2019-07" db="EMBL/GenBank/DDBJ databases">
        <title>De Novo Assembly of kiwifruit Actinidia rufa.</title>
        <authorList>
            <person name="Sugita-Konishi S."/>
            <person name="Sato K."/>
            <person name="Mori E."/>
            <person name="Abe Y."/>
            <person name="Kisaki G."/>
            <person name="Hamano K."/>
            <person name="Suezawa K."/>
            <person name="Otani M."/>
            <person name="Fukuda T."/>
            <person name="Manabe T."/>
            <person name="Gomi K."/>
            <person name="Tabuchi M."/>
            <person name="Akimitsu K."/>
            <person name="Kataoka I."/>
        </authorList>
    </citation>
    <scope>NUCLEOTIDE SEQUENCE [LARGE SCALE GENOMIC DNA]</scope>
    <source>
        <strain evidence="4">cv. Fuchu</strain>
    </source>
</reference>
<feature type="region of interest" description="Disordered" evidence="2">
    <location>
        <begin position="718"/>
        <end position="748"/>
    </location>
</feature>
<dbReference type="OrthoDB" id="687305at2759"/>
<name>A0A7J0E8E4_9ERIC</name>
<keyword evidence="1" id="KW-0175">Coiled coil</keyword>
<dbReference type="Proteomes" id="UP000585474">
    <property type="component" value="Unassembled WGS sequence"/>
</dbReference>
<dbReference type="AlphaFoldDB" id="A0A7J0E8E4"/>
<accession>A0A7J0E8E4</accession>
<evidence type="ECO:0000313" key="3">
    <source>
        <dbReference type="EMBL" id="GFY82645.1"/>
    </source>
</evidence>
<organism evidence="3 4">
    <name type="scientific">Actinidia rufa</name>
    <dbReference type="NCBI Taxonomy" id="165716"/>
    <lineage>
        <taxon>Eukaryota</taxon>
        <taxon>Viridiplantae</taxon>
        <taxon>Streptophyta</taxon>
        <taxon>Embryophyta</taxon>
        <taxon>Tracheophyta</taxon>
        <taxon>Spermatophyta</taxon>
        <taxon>Magnoliopsida</taxon>
        <taxon>eudicotyledons</taxon>
        <taxon>Gunneridae</taxon>
        <taxon>Pentapetalae</taxon>
        <taxon>asterids</taxon>
        <taxon>Ericales</taxon>
        <taxon>Actinidiaceae</taxon>
        <taxon>Actinidia</taxon>
    </lineage>
</organism>
<comment type="caution">
    <text evidence="3">The sequence shown here is derived from an EMBL/GenBank/DDBJ whole genome shotgun (WGS) entry which is preliminary data.</text>
</comment>
<sequence>MAGVRPLKPLRRGDQTKVMTAAQWRQLGEVPWTRFTSVKRVGDRVWRSKCGDGTYRMDVWRCQFPWGEGLPCLSAILTSLLSTEPAPTSYPPLGRFVNQCSAMSKRLSSVISPVVAQKAATLLRRALLSRKVRDHIRKRALDDGSKGKQVAQSPEPRRRESITGASGALARPPVASGMGSSAQRTLGEALGPQASVMASAATVEKNSGRGDTPGGQGEGLLSSYAAGISPSAPSIKKLLLNLSRWKWFEVQNRAIELEGALAEEKAKGKKLTEDADARDKVIAKLEARISELEKSQSLTQGRIIAAFKESDDFLEAVRDRPPLISVMALTSARGSSRTNILTSASTWRTSRWTMNSSPKRRPKPRKERPKKGQPGRGVGEAVLRIPPFVERQSQRTRSRSHVDGKLNAEWVESAGKWFNGGNGGFYFSKIGTSRDLGRWAGSITTLSCMSTVPFMFSKTNLGGEESKQSLPSWISDHLGAKSYIDETSQSPLFPPIPLNSQRWIPRVLLRRARPEKNLLRGSPSNVKGGRRGSFLPRGRVGVPYGHGRQRYYSTSSQILGNARLVPISFFWFALLWSPNMRFSGKSYNKLPTLSEVDAKRTEAIFGKIEPGGYFEVSKAWVRGPSGNILRLVARRSLPAAETTRPRVMRVSSLLVKIRLNTLESLDGVSEGRLGEPVLLCRLELVPPPWVKKQGKAKAEKATKATTAKLPTKGVVIREKRTREGVPGRAAEAGTSSPGGDVGSESMSDASVAQRLLTGVIPASDKKEVDQLSENELVAKSFHALGQRGRIEAGTEVDDLKATMAELTNKLAKAKELASRTSKPRENSRQRLQILLQHTSVMALSSAEAAPHQFPTSASNVANNGDGPSFADEEEAMKEEKILLQELLYV</sequence>
<feature type="compositionally biased region" description="Basic residues" evidence="2">
    <location>
        <begin position="358"/>
        <end position="373"/>
    </location>
</feature>
<feature type="region of interest" description="Disordered" evidence="2">
    <location>
        <begin position="197"/>
        <end position="218"/>
    </location>
</feature>
<evidence type="ECO:0000256" key="2">
    <source>
        <dbReference type="SAM" id="MobiDB-lite"/>
    </source>
</evidence>
<evidence type="ECO:0000313" key="4">
    <source>
        <dbReference type="Proteomes" id="UP000585474"/>
    </source>
</evidence>